<dbReference type="RefSeq" id="WP_174496011.1">
    <property type="nucleotide sequence ID" value="NZ_CADDWK010000005.1"/>
</dbReference>
<dbReference type="GO" id="GO:0005524">
    <property type="term" value="F:ATP binding"/>
    <property type="evidence" value="ECO:0007669"/>
    <property type="project" value="UniProtKB-KW"/>
</dbReference>
<keyword evidence="1" id="KW-0547">Nucleotide-binding</keyword>
<dbReference type="PANTHER" id="PTHR43309:SF5">
    <property type="entry name" value="5-OXOPROLINASE SUBUNIT C"/>
    <property type="match status" value="1"/>
</dbReference>
<dbReference type="InterPro" id="IPR052708">
    <property type="entry name" value="PxpC"/>
</dbReference>
<gene>
    <name evidence="5" type="ORF">HNQ94_002090</name>
</gene>
<evidence type="ECO:0000313" key="5">
    <source>
        <dbReference type="EMBL" id="MBB6453641.1"/>
    </source>
</evidence>
<organism evidence="5 6">
    <name type="scientific">Salirhabdus euzebyi</name>
    <dbReference type="NCBI Taxonomy" id="394506"/>
    <lineage>
        <taxon>Bacteria</taxon>
        <taxon>Bacillati</taxon>
        <taxon>Bacillota</taxon>
        <taxon>Bacilli</taxon>
        <taxon>Bacillales</taxon>
        <taxon>Bacillaceae</taxon>
        <taxon>Salirhabdus</taxon>
    </lineage>
</organism>
<dbReference type="GO" id="GO:0016787">
    <property type="term" value="F:hydrolase activity"/>
    <property type="evidence" value="ECO:0007669"/>
    <property type="project" value="UniProtKB-KW"/>
</dbReference>
<protein>
    <submittedName>
        <fullName evidence="5">Antagonist of KipI</fullName>
    </submittedName>
</protein>
<name>A0A841Q5G7_9BACI</name>
<keyword evidence="6" id="KW-1185">Reference proteome</keyword>
<dbReference type="Pfam" id="PF02626">
    <property type="entry name" value="CT_A_B"/>
    <property type="match status" value="1"/>
</dbReference>
<dbReference type="Gene3D" id="2.40.100.10">
    <property type="entry name" value="Cyclophilin-like"/>
    <property type="match status" value="1"/>
</dbReference>
<keyword evidence="3" id="KW-0067">ATP-binding</keyword>
<dbReference type="InterPro" id="IPR003778">
    <property type="entry name" value="CT_A_B"/>
</dbReference>
<proteinExistence type="predicted"/>
<dbReference type="Proteomes" id="UP000581688">
    <property type="component" value="Unassembled WGS sequence"/>
</dbReference>
<reference evidence="5 6" key="1">
    <citation type="submission" date="2020-08" db="EMBL/GenBank/DDBJ databases">
        <title>Genomic Encyclopedia of Type Strains, Phase IV (KMG-IV): sequencing the most valuable type-strain genomes for metagenomic binning, comparative biology and taxonomic classification.</title>
        <authorList>
            <person name="Goeker M."/>
        </authorList>
    </citation>
    <scope>NUCLEOTIDE SEQUENCE [LARGE SCALE GENOMIC DNA]</scope>
    <source>
        <strain evidence="5 6">DSM 19612</strain>
    </source>
</reference>
<evidence type="ECO:0000256" key="1">
    <source>
        <dbReference type="ARBA" id="ARBA00022741"/>
    </source>
</evidence>
<evidence type="ECO:0000259" key="4">
    <source>
        <dbReference type="SMART" id="SM00797"/>
    </source>
</evidence>
<dbReference type="EMBL" id="JACHGH010000005">
    <property type="protein sequence ID" value="MBB6453641.1"/>
    <property type="molecule type" value="Genomic_DNA"/>
</dbReference>
<dbReference type="InterPro" id="IPR029000">
    <property type="entry name" value="Cyclophilin-like_dom_sf"/>
</dbReference>
<comment type="caution">
    <text evidence="5">The sequence shown here is derived from an EMBL/GenBank/DDBJ whole genome shotgun (WGS) entry which is preliminary data.</text>
</comment>
<evidence type="ECO:0000256" key="2">
    <source>
        <dbReference type="ARBA" id="ARBA00022801"/>
    </source>
</evidence>
<dbReference type="AlphaFoldDB" id="A0A841Q5G7"/>
<feature type="domain" description="Carboxyltransferase" evidence="4">
    <location>
        <begin position="24"/>
        <end position="306"/>
    </location>
</feature>
<dbReference type="PANTHER" id="PTHR43309">
    <property type="entry name" value="5-OXOPROLINASE SUBUNIT C"/>
    <property type="match status" value="1"/>
</dbReference>
<evidence type="ECO:0000256" key="3">
    <source>
        <dbReference type="ARBA" id="ARBA00022840"/>
    </source>
</evidence>
<evidence type="ECO:0000313" key="6">
    <source>
        <dbReference type="Proteomes" id="UP000581688"/>
    </source>
</evidence>
<dbReference type="NCBIfam" id="TIGR00724">
    <property type="entry name" value="urea_amlyse_rel"/>
    <property type="match status" value="1"/>
</dbReference>
<dbReference type="SUPFAM" id="SSF50891">
    <property type="entry name" value="Cyclophilin-like"/>
    <property type="match status" value="1"/>
</dbReference>
<sequence>MGIKVLKSGLHSTIQDIGRIGLQALGVGVSGAMDVYAMRMANILVGNNEKEAVMEITWIGPVLEFEQDGVISLFGAEMSPTINRETIQMGCPILVRKGDVLRLGVSKKGCRCYLAIRGGFDVSSVFGSKSTYSLGEFGGFKGRALQEGDTIYWNEVSLMKNLSSNWRLSPKLNHYQNNNVIRFVAGKQYSWFTENSQNVFASQLYTVTLDSNRTGYRLCGEQSLKVENDKELLTEGTVFGTIQIPQNGQPIVLMADRQPTGGYPKIGEVITVDLRVLAQKKPKDMIYFQPVSLKEAHQQLILLEKEIKLVKKIVNQKLEVES</sequence>
<dbReference type="SMART" id="SM00797">
    <property type="entry name" value="AHS2"/>
    <property type="match status" value="1"/>
</dbReference>
<keyword evidence="2" id="KW-0378">Hydrolase</keyword>
<accession>A0A841Q5G7</accession>